<organism evidence="2 3">
    <name type="scientific">Vibrio maritimus</name>
    <dbReference type="NCBI Taxonomy" id="990268"/>
    <lineage>
        <taxon>Bacteria</taxon>
        <taxon>Pseudomonadati</taxon>
        <taxon>Pseudomonadota</taxon>
        <taxon>Gammaproteobacteria</taxon>
        <taxon>Vibrionales</taxon>
        <taxon>Vibrionaceae</taxon>
        <taxon>Vibrio</taxon>
    </lineage>
</organism>
<sequence length="92" mass="10161">MAGFGLTVYGIFTGTGTTRPVRDSSIATLTVFIAIQAFSVDLWGNHGLWLAFTLFYCGRIAFLYPFIGHVKKKCIEFRTASLSSTEEMAKVN</sequence>
<evidence type="ECO:0000313" key="3">
    <source>
        <dbReference type="Proteomes" id="UP000029224"/>
    </source>
</evidence>
<reference evidence="2 3" key="2">
    <citation type="submission" date="2014-09" db="EMBL/GenBank/DDBJ databases">
        <authorList>
            <consortium name="NBRP consortium"/>
            <person name="Sawabe T."/>
            <person name="Meirelles P."/>
            <person name="Nakanishi M."/>
            <person name="Sayaka M."/>
            <person name="Hattori M."/>
            <person name="Ohkuma M."/>
        </authorList>
    </citation>
    <scope>NUCLEOTIDE SEQUENCE [LARGE SCALE GENOMIC DNA]</scope>
    <source>
        <strain evidence="2 3">JCM 19240</strain>
    </source>
</reference>
<proteinExistence type="predicted"/>
<feature type="transmembrane region" description="Helical" evidence="1">
    <location>
        <begin position="48"/>
        <end position="67"/>
    </location>
</feature>
<gene>
    <name evidence="2" type="ORF">JCM19240_4239</name>
</gene>
<keyword evidence="1" id="KW-0812">Transmembrane</keyword>
<keyword evidence="1" id="KW-0472">Membrane</keyword>
<evidence type="ECO:0000313" key="2">
    <source>
        <dbReference type="EMBL" id="GAL34689.1"/>
    </source>
</evidence>
<keyword evidence="3" id="KW-1185">Reference proteome</keyword>
<evidence type="ECO:0000256" key="1">
    <source>
        <dbReference type="SAM" id="Phobius"/>
    </source>
</evidence>
<reference evidence="2 3" key="1">
    <citation type="submission" date="2014-09" db="EMBL/GenBank/DDBJ databases">
        <title>Vibrio maritimus JCM 19240. (C210) whole genome shotgun sequence.</title>
        <authorList>
            <person name="Sawabe T."/>
            <person name="Meirelles P."/>
            <person name="Nakanishi M."/>
            <person name="Sayaka M."/>
            <person name="Hattori M."/>
            <person name="Ohkuma M."/>
        </authorList>
    </citation>
    <scope>NUCLEOTIDE SEQUENCE [LARGE SCALE GENOMIC DNA]</scope>
    <source>
        <strain evidence="2 3">JCM 19240</strain>
    </source>
</reference>
<protein>
    <submittedName>
        <fullName evidence="2">DNA-damage-inducible protein</fullName>
    </submittedName>
</protein>
<accession>A0A090T7F6</accession>
<dbReference type="EMBL" id="BBMT01000005">
    <property type="protein sequence ID" value="GAL34689.1"/>
    <property type="molecule type" value="Genomic_DNA"/>
</dbReference>
<dbReference type="Proteomes" id="UP000029224">
    <property type="component" value="Unassembled WGS sequence"/>
</dbReference>
<comment type="caution">
    <text evidence="2">The sequence shown here is derived from an EMBL/GenBank/DDBJ whole genome shotgun (WGS) entry which is preliminary data.</text>
</comment>
<keyword evidence="1" id="KW-1133">Transmembrane helix</keyword>
<name>A0A090T7F6_9VIBR</name>
<dbReference type="AlphaFoldDB" id="A0A090T7F6"/>